<dbReference type="RefSeq" id="WP_377849892.1">
    <property type="nucleotide sequence ID" value="NZ_JBHLZU010000002.1"/>
</dbReference>
<proteinExistence type="predicted"/>
<dbReference type="EMBL" id="JBHLZU010000002">
    <property type="protein sequence ID" value="MFB9902788.1"/>
    <property type="molecule type" value="Genomic_DNA"/>
</dbReference>
<dbReference type="PROSITE" id="PS51257">
    <property type="entry name" value="PROKAR_LIPOPROTEIN"/>
    <property type="match status" value="1"/>
</dbReference>
<evidence type="ECO:0000313" key="5">
    <source>
        <dbReference type="Proteomes" id="UP001589693"/>
    </source>
</evidence>
<sequence length="113" mass="11921">MIFRGVCALVALALLTGCSVAPPPKTAPTVPLPATQAPPPGGPSATNPPRIDRDHAARLAEESAPGYRVTAIDLDTDEGRRVWDVDLANSQGQRRDVDIDAETGQVLPELDDD</sequence>
<dbReference type="Gene3D" id="3.10.450.40">
    <property type="match status" value="1"/>
</dbReference>
<feature type="domain" description="PepSY" evidence="3">
    <location>
        <begin position="51"/>
        <end position="107"/>
    </location>
</feature>
<reference evidence="4 5" key="1">
    <citation type="submission" date="2024-09" db="EMBL/GenBank/DDBJ databases">
        <authorList>
            <person name="Sun Q."/>
            <person name="Mori K."/>
        </authorList>
    </citation>
    <scope>NUCLEOTIDE SEQUENCE [LARGE SCALE GENOMIC DNA]</scope>
    <source>
        <strain evidence="4 5">TBRC 7907</strain>
    </source>
</reference>
<keyword evidence="5" id="KW-1185">Reference proteome</keyword>
<organism evidence="4 5">
    <name type="scientific">Allokutzneria oryzae</name>
    <dbReference type="NCBI Taxonomy" id="1378989"/>
    <lineage>
        <taxon>Bacteria</taxon>
        <taxon>Bacillati</taxon>
        <taxon>Actinomycetota</taxon>
        <taxon>Actinomycetes</taxon>
        <taxon>Pseudonocardiales</taxon>
        <taxon>Pseudonocardiaceae</taxon>
        <taxon>Allokutzneria</taxon>
    </lineage>
</organism>
<protein>
    <submittedName>
        <fullName evidence="4">PepSY domain-containing protein</fullName>
    </submittedName>
</protein>
<keyword evidence="2" id="KW-0732">Signal</keyword>
<evidence type="ECO:0000256" key="2">
    <source>
        <dbReference type="SAM" id="SignalP"/>
    </source>
</evidence>
<evidence type="ECO:0000256" key="1">
    <source>
        <dbReference type="SAM" id="MobiDB-lite"/>
    </source>
</evidence>
<evidence type="ECO:0000313" key="4">
    <source>
        <dbReference type="EMBL" id="MFB9902788.1"/>
    </source>
</evidence>
<accession>A0ABV5ZRH8</accession>
<dbReference type="Proteomes" id="UP001589693">
    <property type="component" value="Unassembled WGS sequence"/>
</dbReference>
<feature type="region of interest" description="Disordered" evidence="1">
    <location>
        <begin position="90"/>
        <end position="113"/>
    </location>
</feature>
<feature type="signal peptide" evidence="2">
    <location>
        <begin position="1"/>
        <end position="21"/>
    </location>
</feature>
<gene>
    <name evidence="4" type="ORF">ACFFQA_02430</name>
</gene>
<name>A0ABV5ZRH8_9PSEU</name>
<comment type="caution">
    <text evidence="4">The sequence shown here is derived from an EMBL/GenBank/DDBJ whole genome shotgun (WGS) entry which is preliminary data.</text>
</comment>
<dbReference type="Pfam" id="PF03413">
    <property type="entry name" value="PepSY"/>
    <property type="match status" value="1"/>
</dbReference>
<dbReference type="InterPro" id="IPR025711">
    <property type="entry name" value="PepSY"/>
</dbReference>
<feature type="region of interest" description="Disordered" evidence="1">
    <location>
        <begin position="20"/>
        <end position="51"/>
    </location>
</feature>
<evidence type="ECO:0000259" key="3">
    <source>
        <dbReference type="Pfam" id="PF03413"/>
    </source>
</evidence>
<feature type="chain" id="PRO_5045690706" evidence="2">
    <location>
        <begin position="22"/>
        <end position="113"/>
    </location>
</feature>